<dbReference type="EMBL" id="JSZA02000030">
    <property type="protein sequence ID" value="KHD07439.1"/>
    <property type="molecule type" value="Genomic_DNA"/>
</dbReference>
<organism evidence="6 7">
    <name type="scientific">Candidatus Thiomargarita nelsonii</name>
    <dbReference type="NCBI Taxonomy" id="1003181"/>
    <lineage>
        <taxon>Bacteria</taxon>
        <taxon>Pseudomonadati</taxon>
        <taxon>Pseudomonadota</taxon>
        <taxon>Gammaproteobacteria</taxon>
        <taxon>Thiotrichales</taxon>
        <taxon>Thiotrichaceae</taxon>
        <taxon>Thiomargarita</taxon>
    </lineage>
</organism>
<reference evidence="6 7" key="1">
    <citation type="journal article" date="2016" name="Front. Microbiol.">
        <title>Single-Cell (Meta-)Genomics of a Dimorphic Candidatus Thiomargarita nelsonii Reveals Genomic Plasticity.</title>
        <authorList>
            <person name="Flood B.E."/>
            <person name="Fliss P."/>
            <person name="Jones D.S."/>
            <person name="Dick G.J."/>
            <person name="Jain S."/>
            <person name="Kaster A.K."/>
            <person name="Winkel M."/>
            <person name="Mussmann M."/>
            <person name="Bailey J."/>
        </authorList>
    </citation>
    <scope>NUCLEOTIDE SEQUENCE [LARGE SCALE GENOMIC DNA]</scope>
    <source>
        <strain evidence="6">Hydrate Ridge</strain>
    </source>
</reference>
<evidence type="ECO:0000256" key="2">
    <source>
        <dbReference type="ARBA" id="ARBA00022475"/>
    </source>
</evidence>
<keyword evidence="5" id="KW-0472">Membrane</keyword>
<keyword evidence="2" id="KW-1003">Cell membrane</keyword>
<dbReference type="InterPro" id="IPR003841">
    <property type="entry name" value="Na/Pi_transpt"/>
</dbReference>
<name>A0A0A6PB37_9GAMM</name>
<protein>
    <submittedName>
        <fullName evidence="6">Uncharacterized protein</fullName>
    </submittedName>
</protein>
<dbReference type="GO" id="GO:0044341">
    <property type="term" value="P:sodium-dependent phosphate transport"/>
    <property type="evidence" value="ECO:0007669"/>
    <property type="project" value="InterPro"/>
</dbReference>
<evidence type="ECO:0000313" key="7">
    <source>
        <dbReference type="Proteomes" id="UP000030428"/>
    </source>
</evidence>
<proteinExistence type="predicted"/>
<dbReference type="GO" id="GO:0005886">
    <property type="term" value="C:plasma membrane"/>
    <property type="evidence" value="ECO:0007669"/>
    <property type="project" value="UniProtKB-SubCell"/>
</dbReference>
<dbReference type="NCBIfam" id="NF037997">
    <property type="entry name" value="Na_Pi_symport"/>
    <property type="match status" value="1"/>
</dbReference>
<accession>A0A0A6PB37</accession>
<sequence length="136" mass="15013">MDWLLYGLERLVVALKAVAGKGLRNILAGLTGNRYLGALTGALVTAVIQSSSVTTVLVVGFVSTQLMSLTQAIGVIIGANRRFQNHPICLIDDRYRICHRIFDEARNLAPLWSNLDEFRTGLFRHVADLCKAINLF</sequence>
<keyword evidence="3" id="KW-0812">Transmembrane</keyword>
<dbReference type="GO" id="GO:0005436">
    <property type="term" value="F:sodium:phosphate symporter activity"/>
    <property type="evidence" value="ECO:0007669"/>
    <property type="project" value="InterPro"/>
</dbReference>
<keyword evidence="4" id="KW-1133">Transmembrane helix</keyword>
<dbReference type="Pfam" id="PF02690">
    <property type="entry name" value="Na_Pi_cotrans"/>
    <property type="match status" value="1"/>
</dbReference>
<comment type="caution">
    <text evidence="6">The sequence shown here is derived from an EMBL/GenBank/DDBJ whole genome shotgun (WGS) entry which is preliminary data.</text>
</comment>
<dbReference type="PANTHER" id="PTHR10010:SF46">
    <property type="entry name" value="SODIUM-DEPENDENT PHOSPHATE TRANSPORT PROTEIN 2B"/>
    <property type="match status" value="1"/>
</dbReference>
<evidence type="ECO:0000313" key="6">
    <source>
        <dbReference type="EMBL" id="KHD07439.1"/>
    </source>
</evidence>
<dbReference type="Proteomes" id="UP000030428">
    <property type="component" value="Unassembled WGS sequence"/>
</dbReference>
<evidence type="ECO:0000256" key="3">
    <source>
        <dbReference type="ARBA" id="ARBA00022692"/>
    </source>
</evidence>
<gene>
    <name evidence="6" type="ORF">PN36_10140</name>
</gene>
<evidence type="ECO:0000256" key="5">
    <source>
        <dbReference type="ARBA" id="ARBA00023136"/>
    </source>
</evidence>
<keyword evidence="7" id="KW-1185">Reference proteome</keyword>
<dbReference type="PANTHER" id="PTHR10010">
    <property type="entry name" value="SOLUTE CARRIER FAMILY 34 SODIUM PHOSPHATE , MEMBER 2-RELATED"/>
    <property type="match status" value="1"/>
</dbReference>
<dbReference type="AlphaFoldDB" id="A0A0A6PB37"/>
<evidence type="ECO:0000256" key="4">
    <source>
        <dbReference type="ARBA" id="ARBA00022989"/>
    </source>
</evidence>
<evidence type="ECO:0000256" key="1">
    <source>
        <dbReference type="ARBA" id="ARBA00004651"/>
    </source>
</evidence>
<comment type="subcellular location">
    <subcellularLocation>
        <location evidence="1">Cell membrane</location>
        <topology evidence="1">Multi-pass membrane protein</topology>
    </subcellularLocation>
</comment>